<feature type="domain" description="Plastocyanin-like" evidence="14">
    <location>
        <begin position="163"/>
        <end position="290"/>
    </location>
</feature>
<dbReference type="PROSITE" id="PS00079">
    <property type="entry name" value="MULTICOPPER_OXIDASE1"/>
    <property type="match status" value="1"/>
</dbReference>
<protein>
    <recommendedName>
        <fullName evidence="5 13">Laccase</fullName>
        <ecNumber evidence="5 13">1.10.3.2</ecNumber>
    </recommendedName>
    <alternativeName>
        <fullName evidence="13">Benzenediol:oxygen oxidoreductase</fullName>
    </alternativeName>
    <alternativeName>
        <fullName evidence="13">Diphenol oxidase</fullName>
    </alternativeName>
    <alternativeName>
        <fullName evidence="13">Urishiol oxidase</fullName>
    </alternativeName>
</protein>
<evidence type="ECO:0000256" key="8">
    <source>
        <dbReference type="ARBA" id="ARBA00022723"/>
    </source>
</evidence>
<dbReference type="InterPro" id="IPR002355">
    <property type="entry name" value="Cu_oxidase_Cu_BS"/>
</dbReference>
<dbReference type="InterPro" id="IPR034288">
    <property type="entry name" value="CuRO_1_LCC"/>
</dbReference>
<evidence type="ECO:0000256" key="12">
    <source>
        <dbReference type="ARBA" id="ARBA00023185"/>
    </source>
</evidence>
<keyword evidence="9 13" id="KW-0677">Repeat</keyword>
<feature type="chain" id="PRO_5044533324" description="Laccase" evidence="13">
    <location>
        <begin position="23"/>
        <end position="622"/>
    </location>
</feature>
<keyword evidence="18" id="KW-1185">Reference proteome</keyword>
<accession>A0ABC9ASS3</accession>
<dbReference type="EMBL" id="OZ075133">
    <property type="protein sequence ID" value="CAL4986261.1"/>
    <property type="molecule type" value="Genomic_DNA"/>
</dbReference>
<dbReference type="CDD" id="cd13849">
    <property type="entry name" value="CuRO_1_LCC_plant"/>
    <property type="match status" value="1"/>
</dbReference>
<dbReference type="InterPro" id="IPR033138">
    <property type="entry name" value="Cu_oxidase_CS"/>
</dbReference>
<feature type="domain" description="Plastocyanin-like" evidence="16">
    <location>
        <begin position="36"/>
        <end position="149"/>
    </location>
</feature>
<dbReference type="PANTHER" id="PTHR11709">
    <property type="entry name" value="MULTI-COPPER OXIDASE"/>
    <property type="match status" value="1"/>
</dbReference>
<evidence type="ECO:0000256" key="9">
    <source>
        <dbReference type="ARBA" id="ARBA00022737"/>
    </source>
</evidence>
<dbReference type="Pfam" id="PF07731">
    <property type="entry name" value="Cu-oxidase_2"/>
    <property type="match status" value="1"/>
</dbReference>
<keyword evidence="10 13" id="KW-0560">Oxidoreductase</keyword>
<dbReference type="InterPro" id="IPR011707">
    <property type="entry name" value="Cu-oxidase-like_N"/>
</dbReference>
<organism evidence="17 18">
    <name type="scientific">Urochloa decumbens</name>
    <dbReference type="NCBI Taxonomy" id="240449"/>
    <lineage>
        <taxon>Eukaryota</taxon>
        <taxon>Viridiplantae</taxon>
        <taxon>Streptophyta</taxon>
        <taxon>Embryophyta</taxon>
        <taxon>Tracheophyta</taxon>
        <taxon>Spermatophyta</taxon>
        <taxon>Magnoliopsida</taxon>
        <taxon>Liliopsida</taxon>
        <taxon>Poales</taxon>
        <taxon>Poaceae</taxon>
        <taxon>PACMAD clade</taxon>
        <taxon>Panicoideae</taxon>
        <taxon>Panicodae</taxon>
        <taxon>Paniceae</taxon>
        <taxon>Melinidinae</taxon>
        <taxon>Urochloa</taxon>
    </lineage>
</organism>
<dbReference type="Pfam" id="PF00394">
    <property type="entry name" value="Cu-oxidase"/>
    <property type="match status" value="1"/>
</dbReference>
<evidence type="ECO:0000259" key="15">
    <source>
        <dbReference type="Pfam" id="PF07731"/>
    </source>
</evidence>
<evidence type="ECO:0000256" key="4">
    <source>
        <dbReference type="ARBA" id="ARBA00010609"/>
    </source>
</evidence>
<dbReference type="GO" id="GO:0046872">
    <property type="term" value="F:metal ion binding"/>
    <property type="evidence" value="ECO:0007669"/>
    <property type="project" value="UniProtKB-KW"/>
</dbReference>
<dbReference type="AlphaFoldDB" id="A0ABC9ASS3"/>
<keyword evidence="7 13" id="KW-0964">Secreted</keyword>
<comment type="catalytic activity">
    <reaction evidence="1 13">
        <text>4 hydroquinone + O2 = 4 benzosemiquinone + 2 H2O</text>
        <dbReference type="Rhea" id="RHEA:11276"/>
        <dbReference type="ChEBI" id="CHEBI:15377"/>
        <dbReference type="ChEBI" id="CHEBI:15379"/>
        <dbReference type="ChEBI" id="CHEBI:17594"/>
        <dbReference type="ChEBI" id="CHEBI:17977"/>
        <dbReference type="EC" id="1.10.3.2"/>
    </reaction>
</comment>
<proteinExistence type="inferred from homology"/>
<dbReference type="InterPro" id="IPR001117">
    <property type="entry name" value="Cu-oxidase_2nd"/>
</dbReference>
<dbReference type="InterPro" id="IPR011706">
    <property type="entry name" value="Cu-oxidase_C"/>
</dbReference>
<gene>
    <name evidence="17" type="ORF">URODEC1_LOCUS58324</name>
</gene>
<name>A0ABC9ASS3_9POAL</name>
<evidence type="ECO:0000259" key="16">
    <source>
        <dbReference type="Pfam" id="PF07732"/>
    </source>
</evidence>
<dbReference type="PROSITE" id="PS00080">
    <property type="entry name" value="MULTICOPPER_OXIDASE2"/>
    <property type="match status" value="1"/>
</dbReference>
<evidence type="ECO:0000256" key="11">
    <source>
        <dbReference type="ARBA" id="ARBA00023008"/>
    </source>
</evidence>
<evidence type="ECO:0000256" key="10">
    <source>
        <dbReference type="ARBA" id="ARBA00023002"/>
    </source>
</evidence>
<feature type="signal peptide" evidence="13">
    <location>
        <begin position="1"/>
        <end position="22"/>
    </location>
</feature>
<feature type="domain" description="Plastocyanin-like" evidence="15">
    <location>
        <begin position="441"/>
        <end position="580"/>
    </location>
</feature>
<dbReference type="PANTHER" id="PTHR11709:SF356">
    <property type="entry name" value="LACCASE"/>
    <property type="match status" value="1"/>
</dbReference>
<comment type="subcellular location">
    <subcellularLocation>
        <location evidence="3 13">Secreted</location>
        <location evidence="3 13">Extracellular space</location>
        <location evidence="3 13">Apoplast</location>
    </subcellularLocation>
</comment>
<evidence type="ECO:0000259" key="14">
    <source>
        <dbReference type="Pfam" id="PF00394"/>
    </source>
</evidence>
<dbReference type="GO" id="GO:0048046">
    <property type="term" value="C:apoplast"/>
    <property type="evidence" value="ECO:0007669"/>
    <property type="project" value="UniProtKB-SubCell"/>
</dbReference>
<sequence length="622" mass="69521">MKIQRVLATFTMAAIVFFPATALPMAVSVIEHTFVVSQVNMTHLCMETPVTVVNGQLPGPMINVTEGDSVVVHVINKSPSNITIHWHGVRQWLNCWADGVPMITQYPILPNHNFTYRLNVTGQEGTLWWHAHVPGLRATLHGAFIIRPRHGANSYPFPKPHKEVPIIIGDWWKMDLTLLEKHFKKEIVDDLPVAATINGKIGDLHNCSGVVEDGYVLDVEPGKIYLLRIINAVLFSEYYLKIAGHKFTVVAADANYVKPYTTDVIAVAPGETVDALVVANASPGRYYMVALPNQAPLPDPQIPVFATRGMVQYKHDHDHGEEEEEEGALSSNVPLLPEMPDQHDTMTSFYFRSNLTSLPERQRGQLPAQADESMFITLGLGSFCPRGRSCSGIYWRNHSVAAATMNNASFHLPTDMAVPLLDVQYCHCNSTSSGVELYTLPDKPPRAFNYTDPVLAQWDTRKSLLLERTRRATVVRRFRYGMVVDMVFQSTSLLQSDANPMHLHGHDMFVLAQGHGNYDAARDVARYNLVDPPMRNTVMVPRVGWVAIRFVADNPGVWFMHCHYEFHLMMGMAAVFIVEDGPTLDSVLPPPPVNHPMCDHVNCLMENELFLRDSEATTSSPA</sequence>
<keyword evidence="8 13" id="KW-0479">Metal-binding</keyword>
<dbReference type="GO" id="GO:0046274">
    <property type="term" value="P:lignin catabolic process"/>
    <property type="evidence" value="ECO:0007669"/>
    <property type="project" value="UniProtKB-KW"/>
</dbReference>
<dbReference type="NCBIfam" id="TIGR03389">
    <property type="entry name" value="laccase"/>
    <property type="match status" value="1"/>
</dbReference>
<comment type="similarity">
    <text evidence="4 13">Belongs to the multicopper oxidase family.</text>
</comment>
<evidence type="ECO:0000256" key="1">
    <source>
        <dbReference type="ARBA" id="ARBA00000349"/>
    </source>
</evidence>
<dbReference type="InterPro" id="IPR017761">
    <property type="entry name" value="Laccase"/>
</dbReference>
<keyword evidence="12 13" id="KW-0439">Lignin degradation</keyword>
<keyword evidence="11 13" id="KW-0186">Copper</keyword>
<dbReference type="InterPro" id="IPR045087">
    <property type="entry name" value="Cu-oxidase_fam"/>
</dbReference>
<keyword evidence="6 13" id="KW-0052">Apoplast</keyword>
<dbReference type="SUPFAM" id="SSF49503">
    <property type="entry name" value="Cupredoxins"/>
    <property type="match status" value="3"/>
</dbReference>
<comment type="cofactor">
    <cofactor evidence="13">
        <name>Cu cation</name>
        <dbReference type="ChEBI" id="CHEBI:23378"/>
    </cofactor>
    <text evidence="13">Binds 4 Cu cations per monomer.</text>
</comment>
<dbReference type="Pfam" id="PF07732">
    <property type="entry name" value="Cu-oxidase_3"/>
    <property type="match status" value="1"/>
</dbReference>
<reference evidence="17" key="1">
    <citation type="submission" date="2024-10" db="EMBL/GenBank/DDBJ databases">
        <authorList>
            <person name="Ryan C."/>
        </authorList>
    </citation>
    <scope>NUCLEOTIDE SEQUENCE [LARGE SCALE GENOMIC DNA]</scope>
</reference>
<dbReference type="InterPro" id="IPR034285">
    <property type="entry name" value="CuRO_2_LCC"/>
</dbReference>
<comment type="function">
    <text evidence="2 13">Lignin degradation and detoxification of lignin-derived products.</text>
</comment>
<dbReference type="GO" id="GO:0052716">
    <property type="term" value="F:hydroquinone:oxygen oxidoreductase activity"/>
    <property type="evidence" value="ECO:0007669"/>
    <property type="project" value="UniProtKB-EC"/>
</dbReference>
<dbReference type="CDD" id="cd13875">
    <property type="entry name" value="CuRO_2_LCC_plant"/>
    <property type="match status" value="1"/>
</dbReference>
<dbReference type="Proteomes" id="UP001497457">
    <property type="component" value="Chromosome 23rd"/>
</dbReference>
<evidence type="ECO:0000256" key="3">
    <source>
        <dbReference type="ARBA" id="ARBA00004271"/>
    </source>
</evidence>
<evidence type="ECO:0000256" key="2">
    <source>
        <dbReference type="ARBA" id="ARBA00002075"/>
    </source>
</evidence>
<evidence type="ECO:0000256" key="13">
    <source>
        <dbReference type="RuleBase" id="RU361119"/>
    </source>
</evidence>
<evidence type="ECO:0000256" key="7">
    <source>
        <dbReference type="ARBA" id="ARBA00022525"/>
    </source>
</evidence>
<dbReference type="Gene3D" id="2.60.40.420">
    <property type="entry name" value="Cupredoxins - blue copper proteins"/>
    <property type="match status" value="3"/>
</dbReference>
<evidence type="ECO:0000313" key="17">
    <source>
        <dbReference type="EMBL" id="CAL4986261.1"/>
    </source>
</evidence>
<keyword evidence="13" id="KW-0732">Signal</keyword>
<dbReference type="EC" id="1.10.3.2" evidence="5 13"/>
<evidence type="ECO:0000313" key="18">
    <source>
        <dbReference type="Proteomes" id="UP001497457"/>
    </source>
</evidence>
<evidence type="ECO:0000256" key="6">
    <source>
        <dbReference type="ARBA" id="ARBA00022523"/>
    </source>
</evidence>
<dbReference type="InterPro" id="IPR008972">
    <property type="entry name" value="Cupredoxin"/>
</dbReference>
<evidence type="ECO:0000256" key="5">
    <source>
        <dbReference type="ARBA" id="ARBA00012297"/>
    </source>
</evidence>